<keyword evidence="4" id="KW-1185">Reference proteome</keyword>
<gene>
    <name evidence="3" type="primary">dndD</name>
    <name evidence="3" type="ORF">DEH84_00150</name>
</gene>
<accession>A0A2U8FM59</accession>
<name>A0A2U8FM59_9BURK</name>
<sequence length="659" mass="73354">MAKVTFKGIGIQNLGPYLDRQYLELTVRATKPIVLVNALNGSGKTTLLTCLQVALYGAKAIGNGRTSEFEALIRGLHREDASGPARIDLDLVIETNGASDQITVSREWILGAKLQERLTVTKDGQEDQTLTDEWHEYLDRILPSELLQLFLFDGEKIEALANPKTLPGMLRSATEAFLGIGGIDTLSRDLIAVERRTMLSAKKNSGDYEIAKAELEQLEQQQNAVQSAVDVLKQTLPGAEEQLHKAKEAYEGATLHAERSGLLAYEKAADIKAAEQAARAEVNAAAQAVREALADPFAPLALLGSMWAHYKDQWTAEQDTRAAKHLLTEIERRDRRLLKDLRGGINDKALTLVQQALAQDNERYRRAAGRPTFLMPAPDPESLDSAIKSADQRHKSARKRLASAKQKLADMERQVAAIPEGDQLADILADLKQKSDEQARAEERRNYLLKQLDEQESMLAHVTLRTNAARQRMSKDFQGEALDMKALAAAQRTRAVLAVFKDKLLASKARWLSDKITEEFRALMRKQMLVKEVRVDPDTYDVTIVGGHNKQLPMERLSAGERQLLAIAVLSALIRERRGQFPVVVDTPLARLDRSHREALIKRFFAKVSHQVMVLSTDEEVEGSVYEAMQKYTSKAFVIEFSDARRASSIAEVELPLAA</sequence>
<dbReference type="InterPro" id="IPR038729">
    <property type="entry name" value="Rad50/SbcC_AAA"/>
</dbReference>
<dbReference type="SUPFAM" id="SSF52540">
    <property type="entry name" value="P-loop containing nucleoside triphosphate hydrolases"/>
    <property type="match status" value="1"/>
</dbReference>
<dbReference type="EMBL" id="CP029210">
    <property type="protein sequence ID" value="AWI52033.1"/>
    <property type="molecule type" value="Genomic_DNA"/>
</dbReference>
<dbReference type="GO" id="GO:0006302">
    <property type="term" value="P:double-strand break repair"/>
    <property type="evidence" value="ECO:0007669"/>
    <property type="project" value="InterPro"/>
</dbReference>
<organism evidence="3 4">
    <name type="scientific">Aquabacterium olei</name>
    <dbReference type="NCBI Taxonomy" id="1296669"/>
    <lineage>
        <taxon>Bacteria</taxon>
        <taxon>Pseudomonadati</taxon>
        <taxon>Pseudomonadota</taxon>
        <taxon>Betaproteobacteria</taxon>
        <taxon>Burkholderiales</taxon>
        <taxon>Aquabacterium</taxon>
    </lineage>
</organism>
<dbReference type="REBASE" id="250767">
    <property type="entry name" value="M.Aol110486DndDP"/>
</dbReference>
<dbReference type="NCBIfam" id="TIGR03185">
    <property type="entry name" value="DNA_S_dndD"/>
    <property type="match status" value="1"/>
</dbReference>
<feature type="coiled-coil region" evidence="1">
    <location>
        <begin position="201"/>
        <end position="249"/>
    </location>
</feature>
<dbReference type="GO" id="GO:0016887">
    <property type="term" value="F:ATP hydrolysis activity"/>
    <property type="evidence" value="ECO:0007669"/>
    <property type="project" value="InterPro"/>
</dbReference>
<protein>
    <submittedName>
        <fullName evidence="3">DNA sulfur modification protein DndD</fullName>
    </submittedName>
</protein>
<evidence type="ECO:0000259" key="2">
    <source>
        <dbReference type="Pfam" id="PF13476"/>
    </source>
</evidence>
<feature type="domain" description="Rad50/SbcC-type AAA" evidence="2">
    <location>
        <begin position="10"/>
        <end position="226"/>
    </location>
</feature>
<dbReference type="Pfam" id="PF13476">
    <property type="entry name" value="AAA_23"/>
    <property type="match status" value="1"/>
</dbReference>
<dbReference type="PANTHER" id="PTHR32114">
    <property type="entry name" value="ABC TRANSPORTER ABCH.3"/>
    <property type="match status" value="1"/>
</dbReference>
<dbReference type="InterPro" id="IPR017599">
    <property type="entry name" value="DNA_S_DndD"/>
</dbReference>
<dbReference type="KEGG" id="aon:DEH84_00150"/>
<evidence type="ECO:0000256" key="1">
    <source>
        <dbReference type="SAM" id="Coils"/>
    </source>
</evidence>
<proteinExistence type="predicted"/>
<dbReference type="Gene3D" id="3.40.50.300">
    <property type="entry name" value="P-loop containing nucleotide triphosphate hydrolases"/>
    <property type="match status" value="2"/>
</dbReference>
<dbReference type="PANTHER" id="PTHR32114:SF2">
    <property type="entry name" value="ABC TRANSPORTER ABCH.3"/>
    <property type="match status" value="1"/>
</dbReference>
<evidence type="ECO:0000313" key="3">
    <source>
        <dbReference type="EMBL" id="AWI52033.1"/>
    </source>
</evidence>
<dbReference type="RefSeq" id="WP_109033751.1">
    <property type="nucleotide sequence ID" value="NZ_CP029210.1"/>
</dbReference>
<feature type="coiled-coil region" evidence="1">
    <location>
        <begin position="387"/>
        <end position="444"/>
    </location>
</feature>
<dbReference type="InterPro" id="IPR027417">
    <property type="entry name" value="P-loop_NTPase"/>
</dbReference>
<dbReference type="AlphaFoldDB" id="A0A2U8FM59"/>
<evidence type="ECO:0000313" key="4">
    <source>
        <dbReference type="Proteomes" id="UP000244892"/>
    </source>
</evidence>
<dbReference type="OrthoDB" id="9795626at2"/>
<keyword evidence="1" id="KW-0175">Coiled coil</keyword>
<reference evidence="3 4" key="1">
    <citation type="submission" date="2018-05" db="EMBL/GenBank/DDBJ databases">
        <title>complete genome sequence of Aquabacterium olei NBRC 110486.</title>
        <authorList>
            <person name="Tang B."/>
            <person name="Chang J."/>
            <person name="Zhang L."/>
            <person name="Yang H."/>
        </authorList>
    </citation>
    <scope>NUCLEOTIDE SEQUENCE [LARGE SCALE GENOMIC DNA]</scope>
    <source>
        <strain evidence="3 4">NBRC 110486</strain>
    </source>
</reference>
<dbReference type="Proteomes" id="UP000244892">
    <property type="component" value="Chromosome"/>
</dbReference>